<dbReference type="InterPro" id="IPR039425">
    <property type="entry name" value="RNA_pol_sigma-70-like"/>
</dbReference>
<dbReference type="Proteomes" id="UP001597461">
    <property type="component" value="Unassembled WGS sequence"/>
</dbReference>
<accession>A0ABW5MF45</accession>
<organism evidence="8 9">
    <name type="scientific">Pedobacter vanadiisoli</name>
    <dbReference type="NCBI Taxonomy" id="1761975"/>
    <lineage>
        <taxon>Bacteria</taxon>
        <taxon>Pseudomonadati</taxon>
        <taxon>Bacteroidota</taxon>
        <taxon>Sphingobacteriia</taxon>
        <taxon>Sphingobacteriales</taxon>
        <taxon>Sphingobacteriaceae</taxon>
        <taxon>Pedobacter</taxon>
    </lineage>
</organism>
<dbReference type="CDD" id="cd06171">
    <property type="entry name" value="Sigma70_r4"/>
    <property type="match status" value="1"/>
</dbReference>
<evidence type="ECO:0000313" key="8">
    <source>
        <dbReference type="EMBL" id="MFD2581368.1"/>
    </source>
</evidence>
<keyword evidence="5" id="KW-0804">Transcription</keyword>
<dbReference type="RefSeq" id="WP_379074542.1">
    <property type="nucleotide sequence ID" value="NZ_JBHULL010000003.1"/>
</dbReference>
<dbReference type="SUPFAM" id="SSF88946">
    <property type="entry name" value="Sigma2 domain of RNA polymerase sigma factors"/>
    <property type="match status" value="1"/>
</dbReference>
<reference evidence="9" key="1">
    <citation type="journal article" date="2019" name="Int. J. Syst. Evol. Microbiol.">
        <title>The Global Catalogue of Microorganisms (GCM) 10K type strain sequencing project: providing services to taxonomists for standard genome sequencing and annotation.</title>
        <authorList>
            <consortium name="The Broad Institute Genomics Platform"/>
            <consortium name="The Broad Institute Genome Sequencing Center for Infectious Disease"/>
            <person name="Wu L."/>
            <person name="Ma J."/>
        </authorList>
    </citation>
    <scope>NUCLEOTIDE SEQUENCE [LARGE SCALE GENOMIC DNA]</scope>
    <source>
        <strain evidence="9">KCTC 42866</strain>
    </source>
</reference>
<evidence type="ECO:0000259" key="7">
    <source>
        <dbReference type="Pfam" id="PF08281"/>
    </source>
</evidence>
<dbReference type="InterPro" id="IPR013324">
    <property type="entry name" value="RNA_pol_sigma_r3/r4-like"/>
</dbReference>
<dbReference type="InterPro" id="IPR014284">
    <property type="entry name" value="RNA_pol_sigma-70_dom"/>
</dbReference>
<comment type="similarity">
    <text evidence="1">Belongs to the sigma-70 factor family. ECF subfamily.</text>
</comment>
<dbReference type="Pfam" id="PF08281">
    <property type="entry name" value="Sigma70_r4_2"/>
    <property type="match status" value="1"/>
</dbReference>
<name>A0ABW5MF45_9SPHI</name>
<evidence type="ECO:0000313" key="9">
    <source>
        <dbReference type="Proteomes" id="UP001597461"/>
    </source>
</evidence>
<dbReference type="PANTHER" id="PTHR43133">
    <property type="entry name" value="RNA POLYMERASE ECF-TYPE SIGMA FACTO"/>
    <property type="match status" value="1"/>
</dbReference>
<dbReference type="Gene3D" id="1.10.1740.10">
    <property type="match status" value="1"/>
</dbReference>
<protein>
    <submittedName>
        <fullName evidence="8">RNA polymerase sigma factor</fullName>
    </submittedName>
</protein>
<dbReference type="SUPFAM" id="SSF88659">
    <property type="entry name" value="Sigma3 and sigma4 domains of RNA polymerase sigma factors"/>
    <property type="match status" value="1"/>
</dbReference>
<keyword evidence="4" id="KW-0238">DNA-binding</keyword>
<feature type="domain" description="RNA polymerase sigma-70 region 2" evidence="6">
    <location>
        <begin position="11"/>
        <end position="74"/>
    </location>
</feature>
<dbReference type="NCBIfam" id="TIGR02937">
    <property type="entry name" value="sigma70-ECF"/>
    <property type="match status" value="1"/>
</dbReference>
<dbReference type="InterPro" id="IPR007627">
    <property type="entry name" value="RNA_pol_sigma70_r2"/>
</dbReference>
<proteinExistence type="inferred from homology"/>
<evidence type="ECO:0000256" key="3">
    <source>
        <dbReference type="ARBA" id="ARBA00023082"/>
    </source>
</evidence>
<keyword evidence="9" id="KW-1185">Reference proteome</keyword>
<evidence type="ECO:0000259" key="6">
    <source>
        <dbReference type="Pfam" id="PF04542"/>
    </source>
</evidence>
<evidence type="ECO:0000256" key="5">
    <source>
        <dbReference type="ARBA" id="ARBA00023163"/>
    </source>
</evidence>
<sequence>MKPKQYEQFLQCQPKLYRFAYSLVKHVGDAEDIFQDTLVKIWELKEEWDKWTNFEAYTMRMIRNNFLNFEKRKKSKLYVGLEDVVEVPEPNEVEQGIITDDLRYKFKLLTRKLPEIQKNILFLREIEELEYKEIAEILDLTDAQVKMYLFRARQYLKSKVHGKR</sequence>
<dbReference type="InterPro" id="IPR036388">
    <property type="entry name" value="WH-like_DNA-bd_sf"/>
</dbReference>
<feature type="domain" description="RNA polymerase sigma factor 70 region 4 type 2" evidence="7">
    <location>
        <begin position="109"/>
        <end position="155"/>
    </location>
</feature>
<keyword evidence="2" id="KW-0805">Transcription regulation</keyword>
<keyword evidence="3" id="KW-0731">Sigma factor</keyword>
<dbReference type="Gene3D" id="1.10.10.10">
    <property type="entry name" value="Winged helix-like DNA-binding domain superfamily/Winged helix DNA-binding domain"/>
    <property type="match status" value="1"/>
</dbReference>
<dbReference type="EMBL" id="JBHULL010000003">
    <property type="protein sequence ID" value="MFD2581368.1"/>
    <property type="molecule type" value="Genomic_DNA"/>
</dbReference>
<gene>
    <name evidence="8" type="ORF">ACFSR6_02630</name>
</gene>
<comment type="caution">
    <text evidence="8">The sequence shown here is derived from an EMBL/GenBank/DDBJ whole genome shotgun (WGS) entry which is preliminary data.</text>
</comment>
<dbReference type="InterPro" id="IPR013325">
    <property type="entry name" value="RNA_pol_sigma_r2"/>
</dbReference>
<dbReference type="PANTHER" id="PTHR43133:SF8">
    <property type="entry name" value="RNA POLYMERASE SIGMA FACTOR HI_1459-RELATED"/>
    <property type="match status" value="1"/>
</dbReference>
<dbReference type="InterPro" id="IPR013249">
    <property type="entry name" value="RNA_pol_sigma70_r4_t2"/>
</dbReference>
<dbReference type="Pfam" id="PF04542">
    <property type="entry name" value="Sigma70_r2"/>
    <property type="match status" value="1"/>
</dbReference>
<evidence type="ECO:0000256" key="2">
    <source>
        <dbReference type="ARBA" id="ARBA00023015"/>
    </source>
</evidence>
<evidence type="ECO:0000256" key="4">
    <source>
        <dbReference type="ARBA" id="ARBA00023125"/>
    </source>
</evidence>
<evidence type="ECO:0000256" key="1">
    <source>
        <dbReference type="ARBA" id="ARBA00010641"/>
    </source>
</evidence>